<proteinExistence type="predicted"/>
<evidence type="ECO:0000313" key="2">
    <source>
        <dbReference type="Proteomes" id="UP000708208"/>
    </source>
</evidence>
<evidence type="ECO:0000313" key="1">
    <source>
        <dbReference type="EMBL" id="CAG7721766.1"/>
    </source>
</evidence>
<name>A0A8J2JKN0_9HEXA</name>
<dbReference type="AlphaFoldDB" id="A0A8J2JKN0"/>
<comment type="caution">
    <text evidence="1">The sequence shown here is derived from an EMBL/GenBank/DDBJ whole genome shotgun (WGS) entry which is preliminary data.</text>
</comment>
<sequence>MFFEVAHEGGGGNLSKLFCTALPHSTNTTLRAVSWLHNQCHFYYWCQEFSKWIDLEKSMKSLCSERNFAPFNQECGCAEDSVDRASGRASRTISTRQSNLHDSTRGFILTPAFIASQDT</sequence>
<reference evidence="1" key="1">
    <citation type="submission" date="2021-06" db="EMBL/GenBank/DDBJ databases">
        <authorList>
            <person name="Hodson N. C."/>
            <person name="Mongue J. A."/>
            <person name="Jaron S. K."/>
        </authorList>
    </citation>
    <scope>NUCLEOTIDE SEQUENCE</scope>
</reference>
<gene>
    <name evidence="1" type="ORF">AFUS01_LOCUS10958</name>
</gene>
<protein>
    <submittedName>
        <fullName evidence="1">Uncharacterized protein</fullName>
    </submittedName>
</protein>
<dbReference type="EMBL" id="CAJVCH010082580">
    <property type="protein sequence ID" value="CAG7721766.1"/>
    <property type="molecule type" value="Genomic_DNA"/>
</dbReference>
<keyword evidence="2" id="KW-1185">Reference proteome</keyword>
<dbReference type="Proteomes" id="UP000708208">
    <property type="component" value="Unassembled WGS sequence"/>
</dbReference>
<organism evidence="1 2">
    <name type="scientific">Allacma fusca</name>
    <dbReference type="NCBI Taxonomy" id="39272"/>
    <lineage>
        <taxon>Eukaryota</taxon>
        <taxon>Metazoa</taxon>
        <taxon>Ecdysozoa</taxon>
        <taxon>Arthropoda</taxon>
        <taxon>Hexapoda</taxon>
        <taxon>Collembola</taxon>
        <taxon>Symphypleona</taxon>
        <taxon>Sminthuridae</taxon>
        <taxon>Allacma</taxon>
    </lineage>
</organism>
<accession>A0A8J2JKN0</accession>